<proteinExistence type="predicted"/>
<keyword evidence="2" id="KW-0472">Membrane</keyword>
<keyword evidence="4" id="KW-1185">Reference proteome</keyword>
<keyword evidence="2" id="KW-1133">Transmembrane helix</keyword>
<evidence type="ECO:0000256" key="2">
    <source>
        <dbReference type="SAM" id="Phobius"/>
    </source>
</evidence>
<feature type="region of interest" description="Disordered" evidence="1">
    <location>
        <begin position="1"/>
        <end position="226"/>
    </location>
</feature>
<feature type="compositionally biased region" description="Basic and acidic residues" evidence="1">
    <location>
        <begin position="44"/>
        <end position="58"/>
    </location>
</feature>
<feature type="transmembrane region" description="Helical" evidence="2">
    <location>
        <begin position="259"/>
        <end position="281"/>
    </location>
</feature>
<reference evidence="4" key="1">
    <citation type="journal article" date="2019" name="Int. J. Syst. Evol. Microbiol.">
        <title>The Global Catalogue of Microorganisms (GCM) 10K type strain sequencing project: providing services to taxonomists for standard genome sequencing and annotation.</title>
        <authorList>
            <consortium name="The Broad Institute Genomics Platform"/>
            <consortium name="The Broad Institute Genome Sequencing Center for Infectious Disease"/>
            <person name="Wu L."/>
            <person name="Ma J."/>
        </authorList>
    </citation>
    <scope>NUCLEOTIDE SEQUENCE [LARGE SCALE GENOMIC DNA]</scope>
    <source>
        <strain evidence="4">JCM 3115</strain>
    </source>
</reference>
<accession>A0ABQ2QMP5</accession>
<feature type="compositionally biased region" description="Basic and acidic residues" evidence="1">
    <location>
        <begin position="73"/>
        <end position="85"/>
    </location>
</feature>
<dbReference type="EMBL" id="BMQJ01000003">
    <property type="protein sequence ID" value="GGP88623.1"/>
    <property type="molecule type" value="Genomic_DNA"/>
</dbReference>
<evidence type="ECO:0008006" key="5">
    <source>
        <dbReference type="Google" id="ProtNLM"/>
    </source>
</evidence>
<protein>
    <recommendedName>
        <fullName evidence="5">DUF1795 domain-containing protein</fullName>
    </recommendedName>
</protein>
<dbReference type="Proteomes" id="UP000611554">
    <property type="component" value="Unassembled WGS sequence"/>
</dbReference>
<evidence type="ECO:0000313" key="4">
    <source>
        <dbReference type="Proteomes" id="UP000611554"/>
    </source>
</evidence>
<feature type="compositionally biased region" description="Low complexity" evidence="1">
    <location>
        <begin position="59"/>
        <end position="72"/>
    </location>
</feature>
<evidence type="ECO:0000256" key="1">
    <source>
        <dbReference type="SAM" id="MobiDB-lite"/>
    </source>
</evidence>
<organism evidence="3 4">
    <name type="scientific">Streptosporangium pseudovulgare</name>
    <dbReference type="NCBI Taxonomy" id="35765"/>
    <lineage>
        <taxon>Bacteria</taxon>
        <taxon>Bacillati</taxon>
        <taxon>Actinomycetota</taxon>
        <taxon>Actinomycetes</taxon>
        <taxon>Streptosporangiales</taxon>
        <taxon>Streptosporangiaceae</taxon>
        <taxon>Streptosporangium</taxon>
    </lineage>
</organism>
<comment type="caution">
    <text evidence="3">The sequence shown here is derived from an EMBL/GenBank/DDBJ whole genome shotgun (WGS) entry which is preliminary data.</text>
</comment>
<name>A0ABQ2QMP5_9ACTN</name>
<feature type="compositionally biased region" description="Basic and acidic residues" evidence="1">
    <location>
        <begin position="1"/>
        <end position="22"/>
    </location>
</feature>
<evidence type="ECO:0000313" key="3">
    <source>
        <dbReference type="EMBL" id="GGP88623.1"/>
    </source>
</evidence>
<keyword evidence="2" id="KW-0812">Transmembrane</keyword>
<feature type="compositionally biased region" description="Gly residues" evidence="1">
    <location>
        <begin position="102"/>
        <end position="127"/>
    </location>
</feature>
<sequence>MGERPRRASQPEEPGGRPHSPEEPEGPSQPAESPRPRLGLGAPRDFEEFWTPDDHDPPGFRGFRIFRGLRGSQDARDDRDSRPPRDAGGARGAGERDAGAVRGFGGSEGRGGSGDSGDSGTSGGSGGDSRVWPPEERGRRGQHRARPGDGRTRQAEERSRQPEEGAWPAEERSRPVGDVRFAGERARIAEEPAPPPPPARPRRARHAGMPKEEDLPAPARRYGGLAGVPKEDDLPPSARWYGAPAAPAPARVSGPLRRVLLGLLAVLVAGGAVAWGAALLLRTLPSSSGPAAVSDPAAGVRYPLPEGWRTGGPPPVTGFTSVAGRDGLVTVLTRPADPVTDARKETVRLADLYGRLLLHGDEVKVVEDREVTVGGRTGYSRTLRAEYRDVVNRPAYLRVVFLTGQTGPPVVVLAAAQPDDPRTRAELDTVVAGIR</sequence>
<feature type="compositionally biased region" description="Basic and acidic residues" evidence="1">
    <location>
        <begin position="146"/>
        <end position="190"/>
    </location>
</feature>
<gene>
    <name evidence="3" type="ORF">GCM10010140_17930</name>
</gene>